<reference evidence="4 5" key="1">
    <citation type="submission" date="2018-03" db="EMBL/GenBank/DDBJ databases">
        <title>Genome sequencing of Phreatobacter sp.</title>
        <authorList>
            <person name="Kim S.-J."/>
            <person name="Heo J."/>
            <person name="Kwon S.-W."/>
        </authorList>
    </citation>
    <scope>NUCLEOTIDE SEQUENCE [LARGE SCALE GENOMIC DNA]</scope>
    <source>
        <strain evidence="4 5">S-12</strain>
    </source>
</reference>
<dbReference type="InterPro" id="IPR002347">
    <property type="entry name" value="SDR_fam"/>
</dbReference>
<dbReference type="InterPro" id="IPR050259">
    <property type="entry name" value="SDR"/>
</dbReference>
<name>A0A2S0NC80_9HYPH</name>
<dbReference type="OrthoDB" id="9804774at2"/>
<evidence type="ECO:0000256" key="1">
    <source>
        <dbReference type="ARBA" id="ARBA00006484"/>
    </source>
</evidence>
<keyword evidence="5" id="KW-1185">Reference proteome</keyword>
<dbReference type="GO" id="GO:0032787">
    <property type="term" value="P:monocarboxylic acid metabolic process"/>
    <property type="evidence" value="ECO:0007669"/>
    <property type="project" value="UniProtKB-ARBA"/>
</dbReference>
<dbReference type="KEGG" id="phr:C6569_10965"/>
<dbReference type="PANTHER" id="PTHR42879">
    <property type="entry name" value="3-OXOACYL-(ACYL-CARRIER-PROTEIN) REDUCTASE"/>
    <property type="match status" value="1"/>
</dbReference>
<feature type="domain" description="Ketoreductase" evidence="3">
    <location>
        <begin position="2"/>
        <end position="183"/>
    </location>
</feature>
<dbReference type="RefSeq" id="WP_106748884.1">
    <property type="nucleotide sequence ID" value="NZ_CP027668.1"/>
</dbReference>
<dbReference type="AlphaFoldDB" id="A0A2S0NC80"/>
<dbReference type="PROSITE" id="PS00061">
    <property type="entry name" value="ADH_SHORT"/>
    <property type="match status" value="1"/>
</dbReference>
<evidence type="ECO:0000259" key="3">
    <source>
        <dbReference type="SMART" id="SM00822"/>
    </source>
</evidence>
<dbReference type="Pfam" id="PF13561">
    <property type="entry name" value="adh_short_C2"/>
    <property type="match status" value="1"/>
</dbReference>
<dbReference type="Gene3D" id="3.40.50.720">
    <property type="entry name" value="NAD(P)-binding Rossmann-like Domain"/>
    <property type="match status" value="1"/>
</dbReference>
<dbReference type="InterPro" id="IPR057326">
    <property type="entry name" value="KR_dom"/>
</dbReference>
<dbReference type="InterPro" id="IPR036291">
    <property type="entry name" value="NAD(P)-bd_dom_sf"/>
</dbReference>
<protein>
    <submittedName>
        <fullName evidence="4">Short-chain dehydrogenase</fullName>
    </submittedName>
</protein>
<keyword evidence="2" id="KW-0560">Oxidoreductase</keyword>
<evidence type="ECO:0000313" key="4">
    <source>
        <dbReference type="EMBL" id="AVO45543.1"/>
    </source>
</evidence>
<dbReference type="PRINTS" id="PR00081">
    <property type="entry name" value="GDHRDH"/>
</dbReference>
<dbReference type="EMBL" id="CP027668">
    <property type="protein sequence ID" value="AVO45543.1"/>
    <property type="molecule type" value="Genomic_DNA"/>
</dbReference>
<dbReference type="SMART" id="SM00822">
    <property type="entry name" value="PKS_KR"/>
    <property type="match status" value="1"/>
</dbReference>
<dbReference type="FunFam" id="3.40.50.720:FF:000173">
    <property type="entry name" value="3-oxoacyl-[acyl-carrier protein] reductase"/>
    <property type="match status" value="1"/>
</dbReference>
<dbReference type="GO" id="GO:0016491">
    <property type="term" value="F:oxidoreductase activity"/>
    <property type="evidence" value="ECO:0007669"/>
    <property type="project" value="UniProtKB-KW"/>
</dbReference>
<comment type="similarity">
    <text evidence="1">Belongs to the short-chain dehydrogenases/reductases (SDR) family.</text>
</comment>
<dbReference type="InterPro" id="IPR020904">
    <property type="entry name" value="Sc_DH/Rdtase_CS"/>
</dbReference>
<dbReference type="Proteomes" id="UP000237889">
    <property type="component" value="Chromosome"/>
</dbReference>
<dbReference type="PRINTS" id="PR00080">
    <property type="entry name" value="SDRFAMILY"/>
</dbReference>
<organism evidence="4 5">
    <name type="scientific">Phreatobacter cathodiphilus</name>
    <dbReference type="NCBI Taxonomy" id="1868589"/>
    <lineage>
        <taxon>Bacteria</taxon>
        <taxon>Pseudomonadati</taxon>
        <taxon>Pseudomonadota</taxon>
        <taxon>Alphaproteobacteria</taxon>
        <taxon>Hyphomicrobiales</taxon>
        <taxon>Phreatobacteraceae</taxon>
        <taxon>Phreatobacter</taxon>
    </lineage>
</organism>
<dbReference type="SUPFAM" id="SSF51735">
    <property type="entry name" value="NAD(P)-binding Rossmann-fold domains"/>
    <property type="match status" value="1"/>
</dbReference>
<dbReference type="PANTHER" id="PTHR42879:SF2">
    <property type="entry name" value="3-OXOACYL-[ACYL-CARRIER-PROTEIN] REDUCTASE FABG"/>
    <property type="match status" value="1"/>
</dbReference>
<proteinExistence type="inferred from homology"/>
<gene>
    <name evidence="4" type="ORF">C6569_10965</name>
</gene>
<evidence type="ECO:0000313" key="5">
    <source>
        <dbReference type="Proteomes" id="UP000237889"/>
    </source>
</evidence>
<evidence type="ECO:0000256" key="2">
    <source>
        <dbReference type="ARBA" id="ARBA00023002"/>
    </source>
</evidence>
<accession>A0A2S0NC80</accession>
<sequence>MGRVLVTGGAKGMGAAIVRALVAGGHDVTFTVRSSGEAAEALVAELKASHPDRDVAIATLDLADKAAVEAFCATLEKGEALYGLVHNAGQPYDQLAAVMDQAKAEAVMQINFFAFTRLVNAVVRPMMRARMGRIVAIGSVTAERSNQGNAAYGASKAALAAYCRTLAIESAKRGVSVNVVAPGFVDTDMMAKYADYRESMEKQIPAGRFARPEEIGGLVAYLLSPLASYLTGATISIDGGLTASMGLQR</sequence>